<dbReference type="PROSITE" id="PS51186">
    <property type="entry name" value="GNAT"/>
    <property type="match status" value="1"/>
</dbReference>
<protein>
    <submittedName>
        <fullName evidence="3">GNAT family N-acetyltransferase</fullName>
    </submittedName>
</protein>
<accession>A0ABT3ZJ13</accession>
<dbReference type="Gene3D" id="3.40.630.30">
    <property type="match status" value="1"/>
</dbReference>
<dbReference type="SUPFAM" id="SSF55729">
    <property type="entry name" value="Acyl-CoA N-acyltransferases (Nat)"/>
    <property type="match status" value="1"/>
</dbReference>
<comment type="caution">
    <text evidence="3">The sequence shown here is derived from an EMBL/GenBank/DDBJ whole genome shotgun (WGS) entry which is preliminary data.</text>
</comment>
<dbReference type="InterPro" id="IPR000182">
    <property type="entry name" value="GNAT_dom"/>
</dbReference>
<dbReference type="InterPro" id="IPR050769">
    <property type="entry name" value="NAT_camello-type"/>
</dbReference>
<evidence type="ECO:0000256" key="1">
    <source>
        <dbReference type="ARBA" id="ARBA00022679"/>
    </source>
</evidence>
<reference evidence="3" key="1">
    <citation type="submission" date="2022-11" db="EMBL/GenBank/DDBJ databases">
        <title>Robbsia betulipollinis sp. nov., isolated from pollen of birch (Betula pendula).</title>
        <authorList>
            <person name="Shi H."/>
            <person name="Ambika Manirajan B."/>
            <person name="Ratering S."/>
            <person name="Geissler-Plaum R."/>
            <person name="Schnell S."/>
        </authorList>
    </citation>
    <scope>NUCLEOTIDE SEQUENCE</scope>
    <source>
        <strain evidence="3">Bb-Pol-6</strain>
    </source>
</reference>
<feature type="domain" description="N-acetyltransferase" evidence="2">
    <location>
        <begin position="6"/>
        <end position="166"/>
    </location>
</feature>
<organism evidence="3 4">
    <name type="scientific">Robbsia betulipollinis</name>
    <dbReference type="NCBI Taxonomy" id="2981849"/>
    <lineage>
        <taxon>Bacteria</taxon>
        <taxon>Pseudomonadati</taxon>
        <taxon>Pseudomonadota</taxon>
        <taxon>Betaproteobacteria</taxon>
        <taxon>Burkholderiales</taxon>
        <taxon>Burkholderiaceae</taxon>
        <taxon>Robbsia</taxon>
    </lineage>
</organism>
<name>A0ABT3ZJ13_9BURK</name>
<dbReference type="PANTHER" id="PTHR13947:SF37">
    <property type="entry name" value="LD18367P"/>
    <property type="match status" value="1"/>
</dbReference>
<dbReference type="InterPro" id="IPR016181">
    <property type="entry name" value="Acyl_CoA_acyltransferase"/>
</dbReference>
<dbReference type="PANTHER" id="PTHR13947">
    <property type="entry name" value="GNAT FAMILY N-ACETYLTRANSFERASE"/>
    <property type="match status" value="1"/>
</dbReference>
<evidence type="ECO:0000313" key="3">
    <source>
        <dbReference type="EMBL" id="MCY0386514.1"/>
    </source>
</evidence>
<dbReference type="Pfam" id="PF00583">
    <property type="entry name" value="Acetyltransf_1"/>
    <property type="match status" value="1"/>
</dbReference>
<dbReference type="Proteomes" id="UP001082899">
    <property type="component" value="Unassembled WGS sequence"/>
</dbReference>
<evidence type="ECO:0000259" key="2">
    <source>
        <dbReference type="PROSITE" id="PS51186"/>
    </source>
</evidence>
<proteinExistence type="predicted"/>
<gene>
    <name evidence="3" type="ORF">OVY01_04530</name>
</gene>
<sequence>MTESSIDIVSFDGSHAEGVLALILPIQQIEFGVPVTLDAQPDLLDIDRFYRQGKGNFWVALAQGNVVGSIALLDLDNEQAALRKMFVAEAYRGSAHGVGLGLLRTLLQWAQEKGIVETFLGTTEQFLAAHRFYEKNGFERIAKEALPARFPVMTVDTRFYVHRAIE</sequence>
<keyword evidence="4" id="KW-1185">Reference proteome</keyword>
<dbReference type="EMBL" id="JAPMXC010000001">
    <property type="protein sequence ID" value="MCY0386514.1"/>
    <property type="molecule type" value="Genomic_DNA"/>
</dbReference>
<evidence type="ECO:0000313" key="4">
    <source>
        <dbReference type="Proteomes" id="UP001082899"/>
    </source>
</evidence>
<dbReference type="RefSeq" id="WP_267845962.1">
    <property type="nucleotide sequence ID" value="NZ_JAPMXC010000001.1"/>
</dbReference>
<dbReference type="CDD" id="cd04301">
    <property type="entry name" value="NAT_SF"/>
    <property type="match status" value="1"/>
</dbReference>
<keyword evidence="1" id="KW-0808">Transferase</keyword>